<dbReference type="GO" id="GO:0016747">
    <property type="term" value="F:acyltransferase activity, transferring groups other than amino-acyl groups"/>
    <property type="evidence" value="ECO:0007669"/>
    <property type="project" value="InterPro"/>
</dbReference>
<dbReference type="Gene3D" id="3.40.630.30">
    <property type="match status" value="1"/>
</dbReference>
<dbReference type="Proteomes" id="UP000295293">
    <property type="component" value="Unassembled WGS sequence"/>
</dbReference>
<protein>
    <submittedName>
        <fullName evidence="2">Acetyltransferase (GNAT) family protein</fullName>
    </submittedName>
</protein>
<dbReference type="Pfam" id="PF00583">
    <property type="entry name" value="Acetyltransf_1"/>
    <property type="match status" value="1"/>
</dbReference>
<dbReference type="PANTHER" id="PTHR43233">
    <property type="entry name" value="FAMILY N-ACETYLTRANSFERASE, PUTATIVE (AFU_ORTHOLOGUE AFUA_6G03350)-RELATED"/>
    <property type="match status" value="1"/>
</dbReference>
<accession>A0A4R6Z6M0</accession>
<dbReference type="CDD" id="cd04301">
    <property type="entry name" value="NAT_SF"/>
    <property type="match status" value="1"/>
</dbReference>
<comment type="caution">
    <text evidence="2">The sequence shown here is derived from an EMBL/GenBank/DDBJ whole genome shotgun (WGS) entry which is preliminary data.</text>
</comment>
<dbReference type="EMBL" id="SNZH01000002">
    <property type="protein sequence ID" value="TDR47395.1"/>
    <property type="molecule type" value="Genomic_DNA"/>
</dbReference>
<keyword evidence="2" id="KW-0808">Transferase</keyword>
<dbReference type="OrthoDB" id="3216107at2"/>
<dbReference type="RefSeq" id="WP_133817125.1">
    <property type="nucleotide sequence ID" value="NZ_SNZH01000002.1"/>
</dbReference>
<keyword evidence="3" id="KW-1185">Reference proteome</keyword>
<gene>
    <name evidence="2" type="ORF">DFR29_10254</name>
</gene>
<dbReference type="InterPro" id="IPR000182">
    <property type="entry name" value="GNAT_dom"/>
</dbReference>
<organism evidence="2 3">
    <name type="scientific">Tahibacter aquaticus</name>
    <dbReference type="NCBI Taxonomy" id="520092"/>
    <lineage>
        <taxon>Bacteria</taxon>
        <taxon>Pseudomonadati</taxon>
        <taxon>Pseudomonadota</taxon>
        <taxon>Gammaproteobacteria</taxon>
        <taxon>Lysobacterales</taxon>
        <taxon>Rhodanobacteraceae</taxon>
        <taxon>Tahibacter</taxon>
    </lineage>
</organism>
<dbReference type="InterPro" id="IPR053144">
    <property type="entry name" value="Acetyltransferase_Butenolide"/>
</dbReference>
<evidence type="ECO:0000313" key="2">
    <source>
        <dbReference type="EMBL" id="TDR47395.1"/>
    </source>
</evidence>
<proteinExistence type="predicted"/>
<dbReference type="PROSITE" id="PS51186">
    <property type="entry name" value="GNAT"/>
    <property type="match status" value="1"/>
</dbReference>
<evidence type="ECO:0000313" key="3">
    <source>
        <dbReference type="Proteomes" id="UP000295293"/>
    </source>
</evidence>
<name>A0A4R6Z6M0_9GAMM</name>
<dbReference type="PANTHER" id="PTHR43233:SF1">
    <property type="entry name" value="FAMILY N-ACETYLTRANSFERASE, PUTATIVE (AFU_ORTHOLOGUE AFUA_6G03350)-RELATED"/>
    <property type="match status" value="1"/>
</dbReference>
<dbReference type="AlphaFoldDB" id="A0A4R6Z6M0"/>
<reference evidence="2 3" key="1">
    <citation type="submission" date="2019-03" db="EMBL/GenBank/DDBJ databases">
        <title>Genomic Encyclopedia of Type Strains, Phase IV (KMG-IV): sequencing the most valuable type-strain genomes for metagenomic binning, comparative biology and taxonomic classification.</title>
        <authorList>
            <person name="Goeker M."/>
        </authorList>
    </citation>
    <scope>NUCLEOTIDE SEQUENCE [LARGE SCALE GENOMIC DNA]</scope>
    <source>
        <strain evidence="2 3">DSM 21667</strain>
    </source>
</reference>
<dbReference type="InterPro" id="IPR016181">
    <property type="entry name" value="Acyl_CoA_acyltransferase"/>
</dbReference>
<dbReference type="SUPFAM" id="SSF55729">
    <property type="entry name" value="Acyl-CoA N-acyltransferases (Nat)"/>
    <property type="match status" value="1"/>
</dbReference>
<feature type="domain" description="N-acetyltransferase" evidence="1">
    <location>
        <begin position="18"/>
        <end position="156"/>
    </location>
</feature>
<evidence type="ECO:0000259" key="1">
    <source>
        <dbReference type="PROSITE" id="PS51186"/>
    </source>
</evidence>
<sequence>MNPEATAIPEQVVRRGEYCISADRSAVDIAATHAYLSQSYWARGIPLATVARSIENSLCFSLHDGRHNQVGFARVVTDYATFAYLCDVYVLPEHGGHGLGKWLMQTLMDWPSLHGLRRFLLATRDAHGLYAQYGFTPLGAPERLMEVLQPDIYTRPATAG</sequence>